<dbReference type="Proteomes" id="UP001060215">
    <property type="component" value="Chromosome 10"/>
</dbReference>
<reference evidence="1 2" key="1">
    <citation type="journal article" date="2022" name="Plant J.">
        <title>Chromosome-level genome of Camellia lanceoleosa provides a valuable resource for understanding genome evolution and self-incompatibility.</title>
        <authorList>
            <person name="Gong W."/>
            <person name="Xiao S."/>
            <person name="Wang L."/>
            <person name="Liao Z."/>
            <person name="Chang Y."/>
            <person name="Mo W."/>
            <person name="Hu G."/>
            <person name="Li W."/>
            <person name="Zhao G."/>
            <person name="Zhu H."/>
            <person name="Hu X."/>
            <person name="Ji K."/>
            <person name="Xiang X."/>
            <person name="Song Q."/>
            <person name="Yuan D."/>
            <person name="Jin S."/>
            <person name="Zhang L."/>
        </authorList>
    </citation>
    <scope>NUCLEOTIDE SEQUENCE [LARGE SCALE GENOMIC DNA]</scope>
    <source>
        <strain evidence="1">SQ_2022a</strain>
    </source>
</reference>
<evidence type="ECO:0000313" key="1">
    <source>
        <dbReference type="EMBL" id="KAI7998731.1"/>
    </source>
</evidence>
<gene>
    <name evidence="1" type="ORF">LOK49_LG10G02983</name>
</gene>
<accession>A0ACC0GF96</accession>
<organism evidence="1 2">
    <name type="scientific">Camellia lanceoleosa</name>
    <dbReference type="NCBI Taxonomy" id="1840588"/>
    <lineage>
        <taxon>Eukaryota</taxon>
        <taxon>Viridiplantae</taxon>
        <taxon>Streptophyta</taxon>
        <taxon>Embryophyta</taxon>
        <taxon>Tracheophyta</taxon>
        <taxon>Spermatophyta</taxon>
        <taxon>Magnoliopsida</taxon>
        <taxon>eudicotyledons</taxon>
        <taxon>Gunneridae</taxon>
        <taxon>Pentapetalae</taxon>
        <taxon>asterids</taxon>
        <taxon>Ericales</taxon>
        <taxon>Theaceae</taxon>
        <taxon>Camellia</taxon>
    </lineage>
</organism>
<comment type="caution">
    <text evidence="1">The sequence shown here is derived from an EMBL/GenBank/DDBJ whole genome shotgun (WGS) entry which is preliminary data.</text>
</comment>
<name>A0ACC0GF96_9ERIC</name>
<protein>
    <submittedName>
        <fullName evidence="1">Uncharacterized protein</fullName>
    </submittedName>
</protein>
<keyword evidence="2" id="KW-1185">Reference proteome</keyword>
<sequence>MTHPCIQPDPNTKSGTERRHTKSPSACEPKPEMAIPDETTAAKVEPETPWGTWEELLLTCAVRRYGTDSWDSVAVEIQKRISSTLRHHLFTAHHCKQKYLDLKLRFTPQTDAVSTNDNDDAVPWLEDLRKIRVAELKRELERSDISILSLQSKVKRLEEEREESLREDENGGEKSDLERKSDERENEEEEKIEQHTEPEKSSPEPSAGEESDRKPDQTGEPNGPGVSGGSSKPVGENSCNGSSDSIEKEPVRKSVKAEPEGGVSDWPGLLESVAESKGGGVGEESSDVQSSASRSRKEGGGGSDKVRCGTISGDEPENEDQSPTVKRKSNKSLPLVDFLETVRSHKLGSVFERRDESQETTPKYRNLIRQHIDLETMQTRLEEGWYSGCHIKFFRDLLLLLNNAVLFYGKKSRESASVIELRKLISKEMNQRSLKLDLSSEEQPPSLPPASLASKPEPELSDSLLLKQKLPGPSACRTRSSLTAKATGSSLAADKKREQKAALLEEKPILDWKQPKSSGNAEEHRVTKRRTRDWFGSGSKSSNKNGMSHSNANPNKNSEARSSQNQGKGVSSSEHSEPKSENTNAMSGAKKRSAANFLNRMKRSSSTNNGSLPETLKSSAVNSNNNNKGGGAEQRRGGNGKVEIRKEQSSRRGSGGKQQAKEQASAAKRSIGRPPKRAAAPPPSTPTPVSGKRGREGGDTETSRKPKKRSKR</sequence>
<dbReference type="EMBL" id="CM045767">
    <property type="protein sequence ID" value="KAI7998731.1"/>
    <property type="molecule type" value="Genomic_DNA"/>
</dbReference>
<evidence type="ECO:0000313" key="2">
    <source>
        <dbReference type="Proteomes" id="UP001060215"/>
    </source>
</evidence>
<proteinExistence type="predicted"/>